<keyword evidence="4" id="KW-1185">Reference proteome</keyword>
<dbReference type="OrthoDB" id="9782481at2"/>
<dbReference type="EMBL" id="VYKL01000015">
    <property type="protein sequence ID" value="KAA9026172.1"/>
    <property type="molecule type" value="Genomic_DNA"/>
</dbReference>
<evidence type="ECO:0000313" key="3">
    <source>
        <dbReference type="EMBL" id="KAA9026172.1"/>
    </source>
</evidence>
<organism evidence="3 4">
    <name type="scientific">Niallia endozanthoxylica</name>
    <dbReference type="NCBI Taxonomy" id="2036016"/>
    <lineage>
        <taxon>Bacteria</taxon>
        <taxon>Bacillati</taxon>
        <taxon>Bacillota</taxon>
        <taxon>Bacilli</taxon>
        <taxon>Bacillales</taxon>
        <taxon>Bacillaceae</taxon>
        <taxon>Niallia</taxon>
    </lineage>
</organism>
<feature type="transmembrane region" description="Helical" evidence="1">
    <location>
        <begin position="91"/>
        <end position="112"/>
    </location>
</feature>
<evidence type="ECO:0000313" key="4">
    <source>
        <dbReference type="Proteomes" id="UP000326671"/>
    </source>
</evidence>
<keyword evidence="1" id="KW-0472">Membrane</keyword>
<sequence>MVNIIWILLTLIGIVFAMVNGTMEEVNEAIFKGASEAVTLCIGLISVLVFWLGIMRIAEEAGLLTKLALLFRPIVNKIFPEVPKDHPAMGYILSNMMANLFGLGNAATPLGIKAMEELKELNGGKNEASRSMVTFLAVNTSSITLIPTTVIAIRMNYNASSPTDIVGPTLLATCFSAVGAILIDRWFYYRRSRKRKG</sequence>
<proteinExistence type="predicted"/>
<dbReference type="Pfam" id="PF07670">
    <property type="entry name" value="Gate"/>
    <property type="match status" value="1"/>
</dbReference>
<evidence type="ECO:0000259" key="2">
    <source>
        <dbReference type="Pfam" id="PF07670"/>
    </source>
</evidence>
<dbReference type="Proteomes" id="UP000326671">
    <property type="component" value="Unassembled WGS sequence"/>
</dbReference>
<feature type="domain" description="Nucleoside transporter/FeoB GTPase Gate" evidence="2">
    <location>
        <begin position="42"/>
        <end position="151"/>
    </location>
</feature>
<dbReference type="AlphaFoldDB" id="A0A5J5HYQ1"/>
<reference evidence="3 4" key="1">
    <citation type="submission" date="2019-09" db="EMBL/GenBank/DDBJ databases">
        <title>Whole genome sequences of isolates from the Mars Exploration Rovers.</title>
        <authorList>
            <person name="Seuylemezian A."/>
            <person name="Vaishampayan P."/>
        </authorList>
    </citation>
    <scope>NUCLEOTIDE SEQUENCE [LARGE SCALE GENOMIC DNA]</scope>
    <source>
        <strain evidence="3 4">MER_TA_151</strain>
    </source>
</reference>
<keyword evidence="1" id="KW-1133">Transmembrane helix</keyword>
<feature type="transmembrane region" description="Helical" evidence="1">
    <location>
        <begin position="133"/>
        <end position="153"/>
    </location>
</feature>
<name>A0A5J5HYQ1_9BACI</name>
<protein>
    <submittedName>
        <fullName evidence="3">Spore maturation protein</fullName>
    </submittedName>
</protein>
<evidence type="ECO:0000256" key="1">
    <source>
        <dbReference type="SAM" id="Phobius"/>
    </source>
</evidence>
<feature type="transmembrane region" description="Helical" evidence="1">
    <location>
        <begin position="165"/>
        <end position="188"/>
    </location>
</feature>
<comment type="caution">
    <text evidence="3">The sequence shown here is derived from an EMBL/GenBank/DDBJ whole genome shotgun (WGS) entry which is preliminary data.</text>
</comment>
<feature type="transmembrane region" description="Helical" evidence="1">
    <location>
        <begin position="37"/>
        <end position="54"/>
    </location>
</feature>
<gene>
    <name evidence="3" type="ORF">F4V44_09875</name>
</gene>
<accession>A0A5J5HYQ1</accession>
<dbReference type="InterPro" id="IPR011642">
    <property type="entry name" value="Gate_dom"/>
</dbReference>
<keyword evidence="1" id="KW-0812">Transmembrane</keyword>
<dbReference type="RefSeq" id="WP_150439821.1">
    <property type="nucleotide sequence ID" value="NZ_VYKL01000015.1"/>
</dbReference>